<dbReference type="Proteomes" id="UP000703674">
    <property type="component" value="Unassembled WGS sequence"/>
</dbReference>
<dbReference type="InterPro" id="IPR011006">
    <property type="entry name" value="CheY-like_superfamily"/>
</dbReference>
<evidence type="ECO:0000313" key="5">
    <source>
        <dbReference type="EMBL" id="NJW51395.1"/>
    </source>
</evidence>
<keyword evidence="1" id="KW-0238">DNA-binding</keyword>
<dbReference type="SMART" id="SM00421">
    <property type="entry name" value="HTH_LUXR"/>
    <property type="match status" value="1"/>
</dbReference>
<dbReference type="PRINTS" id="PR00038">
    <property type="entry name" value="HTHLUXR"/>
</dbReference>
<evidence type="ECO:0000256" key="1">
    <source>
        <dbReference type="ARBA" id="ARBA00023125"/>
    </source>
</evidence>
<feature type="domain" description="Response regulatory" evidence="4">
    <location>
        <begin position="3"/>
        <end position="118"/>
    </location>
</feature>
<dbReference type="Pfam" id="PF00072">
    <property type="entry name" value="Response_reg"/>
    <property type="match status" value="1"/>
</dbReference>
<dbReference type="PROSITE" id="PS00622">
    <property type="entry name" value="HTH_LUXR_1"/>
    <property type="match status" value="1"/>
</dbReference>
<dbReference type="SUPFAM" id="SSF46894">
    <property type="entry name" value="C-terminal effector domain of the bipartite response regulators"/>
    <property type="match status" value="1"/>
</dbReference>
<dbReference type="InterPro" id="IPR000792">
    <property type="entry name" value="Tscrpt_reg_LuxR_C"/>
</dbReference>
<dbReference type="EMBL" id="JAAVJR010000001">
    <property type="protein sequence ID" value="NJW51395.1"/>
    <property type="molecule type" value="Genomic_DNA"/>
</dbReference>
<dbReference type="CDD" id="cd06170">
    <property type="entry name" value="LuxR_C_like"/>
    <property type="match status" value="1"/>
</dbReference>
<evidence type="ECO:0000256" key="2">
    <source>
        <dbReference type="PROSITE-ProRule" id="PRU00169"/>
    </source>
</evidence>
<keyword evidence="6" id="KW-1185">Reference proteome</keyword>
<dbReference type="Gene3D" id="3.40.50.2300">
    <property type="match status" value="1"/>
</dbReference>
<feature type="domain" description="HTH luxR-type" evidence="3">
    <location>
        <begin position="130"/>
        <end position="195"/>
    </location>
</feature>
<protein>
    <submittedName>
        <fullName evidence="5">Response regulator transcription factor</fullName>
    </submittedName>
</protein>
<dbReference type="PROSITE" id="PS50043">
    <property type="entry name" value="HTH_LUXR_2"/>
    <property type="match status" value="1"/>
</dbReference>
<dbReference type="InterPro" id="IPR001789">
    <property type="entry name" value="Sig_transdc_resp-reg_receiver"/>
</dbReference>
<feature type="modified residue" description="4-aspartylphosphate" evidence="2">
    <location>
        <position position="52"/>
    </location>
</feature>
<evidence type="ECO:0000313" key="6">
    <source>
        <dbReference type="Proteomes" id="UP000703674"/>
    </source>
</evidence>
<dbReference type="Gene3D" id="1.10.10.10">
    <property type="entry name" value="Winged helix-like DNA-binding domain superfamily/Winged helix DNA-binding domain"/>
    <property type="match status" value="1"/>
</dbReference>
<dbReference type="PROSITE" id="PS50110">
    <property type="entry name" value="RESPONSE_REGULATORY"/>
    <property type="match status" value="1"/>
</dbReference>
<comment type="caution">
    <text evidence="5">The sequence shown here is derived from an EMBL/GenBank/DDBJ whole genome shotgun (WGS) entry which is preliminary data.</text>
</comment>
<reference evidence="5 6" key="1">
    <citation type="submission" date="2020-03" db="EMBL/GenBank/DDBJ databases">
        <title>Salinimicrobium sp. nov, isolated from SCS.</title>
        <authorList>
            <person name="Cao W.R."/>
        </authorList>
    </citation>
    <scope>NUCLEOTIDE SEQUENCE [LARGE SCALE GENOMIC DNA]</scope>
    <source>
        <strain evidence="6">J15B91</strain>
    </source>
</reference>
<sequence>MNKILLIEDEIIIAESLRLFLVKHDYKVEIASNVEKAVGNLERSEFSGVICDINLQEMMNGIEIIQRYHDLEKHGPVIFLTAYSNPQVIEDAEAVTPYAYIIKPFNNQQLLTTLNLAIKNRAAFSPPQNCKELIENLSEREIQILQLLATGKTNREIGRSLFISKFTVDTHVKNIKEKLNLNKKGELIRFVLSNRLQS</sequence>
<dbReference type="RefSeq" id="WP_168136567.1">
    <property type="nucleotide sequence ID" value="NZ_JAAVJR010000001.1"/>
</dbReference>
<dbReference type="InterPro" id="IPR036388">
    <property type="entry name" value="WH-like_DNA-bd_sf"/>
</dbReference>
<evidence type="ECO:0000259" key="3">
    <source>
        <dbReference type="PROSITE" id="PS50043"/>
    </source>
</evidence>
<dbReference type="InterPro" id="IPR016032">
    <property type="entry name" value="Sig_transdc_resp-reg_C-effctor"/>
</dbReference>
<organism evidence="5 6">
    <name type="scientific">Salinimicrobium oceani</name>
    <dbReference type="NCBI Taxonomy" id="2722702"/>
    <lineage>
        <taxon>Bacteria</taxon>
        <taxon>Pseudomonadati</taxon>
        <taxon>Bacteroidota</taxon>
        <taxon>Flavobacteriia</taxon>
        <taxon>Flavobacteriales</taxon>
        <taxon>Flavobacteriaceae</taxon>
        <taxon>Salinimicrobium</taxon>
    </lineage>
</organism>
<dbReference type="Pfam" id="PF00196">
    <property type="entry name" value="GerE"/>
    <property type="match status" value="1"/>
</dbReference>
<evidence type="ECO:0000259" key="4">
    <source>
        <dbReference type="PROSITE" id="PS50110"/>
    </source>
</evidence>
<accession>A0ABX1CSW2</accession>
<gene>
    <name evidence="5" type="ORF">HC175_00520</name>
</gene>
<dbReference type="SUPFAM" id="SSF52172">
    <property type="entry name" value="CheY-like"/>
    <property type="match status" value="1"/>
</dbReference>
<proteinExistence type="predicted"/>
<dbReference type="InterPro" id="IPR039420">
    <property type="entry name" value="WalR-like"/>
</dbReference>
<dbReference type="PANTHER" id="PTHR43214">
    <property type="entry name" value="TWO-COMPONENT RESPONSE REGULATOR"/>
    <property type="match status" value="1"/>
</dbReference>
<dbReference type="SMART" id="SM00448">
    <property type="entry name" value="REC"/>
    <property type="match status" value="1"/>
</dbReference>
<keyword evidence="2" id="KW-0597">Phosphoprotein</keyword>
<name>A0ABX1CSW2_9FLAO</name>